<dbReference type="EMBL" id="BLAY01000103">
    <property type="protein sequence ID" value="GET40903.1"/>
    <property type="molecule type" value="Genomic_DNA"/>
</dbReference>
<keyword evidence="2" id="KW-1185">Reference proteome</keyword>
<name>A0AAV3XHB4_9CYAN</name>
<protein>
    <submittedName>
        <fullName evidence="1">Uncharacterized protein</fullName>
    </submittedName>
</protein>
<dbReference type="Proteomes" id="UP001050975">
    <property type="component" value="Unassembled WGS sequence"/>
</dbReference>
<dbReference type="AlphaFoldDB" id="A0AAV3XHB4"/>
<evidence type="ECO:0000313" key="1">
    <source>
        <dbReference type="EMBL" id="GET40903.1"/>
    </source>
</evidence>
<gene>
    <name evidence="1" type="ORF">MiSe_57150</name>
</gene>
<reference evidence="1" key="1">
    <citation type="submission" date="2019-10" db="EMBL/GenBank/DDBJ databases">
        <title>Draft genome sequece of Microseira wollei NIES-4236.</title>
        <authorList>
            <person name="Yamaguchi H."/>
            <person name="Suzuki S."/>
            <person name="Kawachi M."/>
        </authorList>
    </citation>
    <scope>NUCLEOTIDE SEQUENCE</scope>
    <source>
        <strain evidence="1">NIES-4236</strain>
    </source>
</reference>
<dbReference type="RefSeq" id="WP_226587124.1">
    <property type="nucleotide sequence ID" value="NZ_BLAY01000103.1"/>
</dbReference>
<proteinExistence type="predicted"/>
<sequence>MPYKDRLNQWLIVRLLPNMQRITVAQFYNRSDAEGYMQIIRQLIPNAQFTIVFNADAVLGCSTTHRVKSKI</sequence>
<comment type="caution">
    <text evidence="1">The sequence shown here is derived from an EMBL/GenBank/DDBJ whole genome shotgun (WGS) entry which is preliminary data.</text>
</comment>
<accession>A0AAV3XHB4</accession>
<evidence type="ECO:0000313" key="2">
    <source>
        <dbReference type="Proteomes" id="UP001050975"/>
    </source>
</evidence>
<organism evidence="1 2">
    <name type="scientific">Microseira wollei NIES-4236</name>
    <dbReference type="NCBI Taxonomy" id="2530354"/>
    <lineage>
        <taxon>Bacteria</taxon>
        <taxon>Bacillati</taxon>
        <taxon>Cyanobacteriota</taxon>
        <taxon>Cyanophyceae</taxon>
        <taxon>Oscillatoriophycideae</taxon>
        <taxon>Aerosakkonematales</taxon>
        <taxon>Aerosakkonemataceae</taxon>
        <taxon>Microseira</taxon>
    </lineage>
</organism>